<evidence type="ECO:0000256" key="1">
    <source>
        <dbReference type="ARBA" id="ARBA00022737"/>
    </source>
</evidence>
<sequence>MSKRLGRGLDLFLSEPSEEQLFRSAVELEENGEWLMAFHLYMMVINMSGPHKVKALNNAAAILAEHGFVDKAIEFLKEALSIDPSNEQIKENLKALKEER</sequence>
<keyword evidence="5" id="KW-1185">Reference proteome</keyword>
<dbReference type="Gene3D" id="1.25.40.10">
    <property type="entry name" value="Tetratricopeptide repeat domain"/>
    <property type="match status" value="1"/>
</dbReference>
<dbReference type="EMBL" id="CP007141">
    <property type="protein sequence ID" value="AJC74840.1"/>
    <property type="molecule type" value="Genomic_DNA"/>
</dbReference>
<name>A0A0X1KU62_9THEM</name>
<organism evidence="4 5">
    <name type="scientific">Pseudothermotoga hypogea DSM 11164 = NBRC 106472</name>
    <dbReference type="NCBI Taxonomy" id="1123384"/>
    <lineage>
        <taxon>Bacteria</taxon>
        <taxon>Thermotogati</taxon>
        <taxon>Thermotogota</taxon>
        <taxon>Thermotogae</taxon>
        <taxon>Thermotogales</taxon>
        <taxon>Thermotogaceae</taxon>
        <taxon>Pseudothermotoga</taxon>
    </lineage>
</organism>
<dbReference type="InterPro" id="IPR019734">
    <property type="entry name" value="TPR_rpt"/>
</dbReference>
<reference evidence="4 5" key="1">
    <citation type="submission" date="2014-01" db="EMBL/GenBank/DDBJ databases">
        <title>Genome sequencing of Thermotog hypogea.</title>
        <authorList>
            <person name="Zhang X."/>
            <person name="Alvare G."/>
            <person name="Fristensky B."/>
            <person name="Chen L."/>
            <person name="Suen T."/>
            <person name="Chen Q."/>
            <person name="Ma K."/>
        </authorList>
    </citation>
    <scope>NUCLEOTIDE SEQUENCE [LARGE SCALE GENOMIC DNA]</scope>
    <source>
        <strain evidence="4 5">DSM 11164</strain>
    </source>
</reference>
<dbReference type="KEGG" id="phy:AJ81_07670"/>
<dbReference type="PATRIC" id="fig|1123384.7.peg.1539"/>
<dbReference type="PaxDb" id="1123384-AJ81_07670"/>
<dbReference type="InterPro" id="IPR011990">
    <property type="entry name" value="TPR-like_helical_dom_sf"/>
</dbReference>
<evidence type="ECO:0000256" key="2">
    <source>
        <dbReference type="ARBA" id="ARBA00022803"/>
    </source>
</evidence>
<dbReference type="Pfam" id="PF07719">
    <property type="entry name" value="TPR_2"/>
    <property type="match status" value="1"/>
</dbReference>
<dbReference type="InterPro" id="IPR013105">
    <property type="entry name" value="TPR_2"/>
</dbReference>
<dbReference type="AlphaFoldDB" id="A0A0X1KU62"/>
<evidence type="ECO:0000313" key="5">
    <source>
        <dbReference type="Proteomes" id="UP000077469"/>
    </source>
</evidence>
<gene>
    <name evidence="4" type="ORF">AJ81_07670</name>
</gene>
<dbReference type="STRING" id="1123384.AJ81_07670"/>
<proteinExistence type="predicted"/>
<keyword evidence="2 3" id="KW-0802">TPR repeat</keyword>
<dbReference type="Proteomes" id="UP000077469">
    <property type="component" value="Chromosome"/>
</dbReference>
<dbReference type="PROSITE" id="PS50005">
    <property type="entry name" value="TPR"/>
    <property type="match status" value="1"/>
</dbReference>
<evidence type="ECO:0000256" key="3">
    <source>
        <dbReference type="PROSITE-ProRule" id="PRU00339"/>
    </source>
</evidence>
<dbReference type="SUPFAM" id="SSF48452">
    <property type="entry name" value="TPR-like"/>
    <property type="match status" value="1"/>
</dbReference>
<evidence type="ECO:0000313" key="4">
    <source>
        <dbReference type="EMBL" id="AJC74840.1"/>
    </source>
</evidence>
<feature type="repeat" description="TPR" evidence="3">
    <location>
        <begin position="53"/>
        <end position="86"/>
    </location>
</feature>
<protein>
    <submittedName>
        <fullName evidence="4">Uncharacterized protein</fullName>
    </submittedName>
</protein>
<keyword evidence="1" id="KW-0677">Repeat</keyword>
<dbReference type="RefSeq" id="WP_031504191.1">
    <property type="nucleotide sequence ID" value="NC_022795.1"/>
</dbReference>
<accession>A0A0X1KU62</accession>